<comment type="similarity">
    <text evidence="2">Belongs to the universal ribosomal protein uL29 family.</text>
</comment>
<dbReference type="InterPro" id="IPR010729">
    <property type="entry name" value="Ribosomal_uL29_mit"/>
</dbReference>
<name>A0A803JKJ0_XENTR</name>
<gene>
    <name evidence="7" type="primary">mrpl47</name>
</gene>
<keyword evidence="3" id="KW-0689">Ribosomal protein</keyword>
<organism evidence="7">
    <name type="scientific">Xenopus tropicalis</name>
    <name type="common">Western clawed frog</name>
    <name type="synonym">Silurana tropicalis</name>
    <dbReference type="NCBI Taxonomy" id="8364"/>
    <lineage>
        <taxon>Eukaryota</taxon>
        <taxon>Metazoa</taxon>
        <taxon>Chordata</taxon>
        <taxon>Craniata</taxon>
        <taxon>Vertebrata</taxon>
        <taxon>Euteleostomi</taxon>
        <taxon>Amphibia</taxon>
        <taxon>Batrachia</taxon>
        <taxon>Anura</taxon>
        <taxon>Pipoidea</taxon>
        <taxon>Pipidae</taxon>
        <taxon>Xenopodinae</taxon>
        <taxon>Xenopus</taxon>
        <taxon>Silurana</taxon>
    </lineage>
</organism>
<proteinExistence type="inferred from homology"/>
<dbReference type="PANTHER" id="PTHR21183:SF18">
    <property type="entry name" value="LARGE RIBOSOMAL SUBUNIT PROTEIN UL29M"/>
    <property type="match status" value="1"/>
</dbReference>
<evidence type="ECO:0000256" key="1">
    <source>
        <dbReference type="ARBA" id="ARBA00004173"/>
    </source>
</evidence>
<evidence type="ECO:0000256" key="6">
    <source>
        <dbReference type="ARBA" id="ARBA00035289"/>
    </source>
</evidence>
<reference evidence="7" key="2">
    <citation type="submission" date="2021-03" db="UniProtKB">
        <authorList>
            <consortium name="Ensembl"/>
        </authorList>
    </citation>
    <scope>IDENTIFICATION</scope>
</reference>
<dbReference type="Bgee" id="ENSXETG00000029930">
    <property type="expression patterns" value="Expressed in testis and 13 other cell types or tissues"/>
</dbReference>
<dbReference type="GO" id="GO:0006412">
    <property type="term" value="P:translation"/>
    <property type="evidence" value="ECO:0007669"/>
    <property type="project" value="InterPro"/>
</dbReference>
<dbReference type="Gene3D" id="6.10.330.20">
    <property type="match status" value="1"/>
</dbReference>
<dbReference type="InParanoid" id="A0A803JKJ0"/>
<dbReference type="GO" id="GO:0003735">
    <property type="term" value="F:structural constituent of ribosome"/>
    <property type="evidence" value="ECO:0007669"/>
    <property type="project" value="InterPro"/>
</dbReference>
<dbReference type="FunCoup" id="A0A803JKJ0">
    <property type="interactions" value="1876"/>
</dbReference>
<dbReference type="GeneTree" id="ENSGT00390000002837"/>
<evidence type="ECO:0000256" key="3">
    <source>
        <dbReference type="ARBA" id="ARBA00022980"/>
    </source>
</evidence>
<dbReference type="PANTHER" id="PTHR21183">
    <property type="entry name" value="RIBOSOMAL PROTEIN L47, MITOCHONDRIAL-RELATED"/>
    <property type="match status" value="1"/>
</dbReference>
<dbReference type="InterPro" id="IPR038340">
    <property type="entry name" value="MRP-L47_sf"/>
</dbReference>
<reference evidence="7" key="1">
    <citation type="journal article" date="2010" name="Science">
        <title>The genome of the Western clawed frog Xenopus tropicalis.</title>
        <authorList>
            <person name="Hellsten U."/>
            <person name="Harland R.M."/>
            <person name="Gilchrist M.J."/>
            <person name="Hendrix D."/>
            <person name="Jurka J."/>
            <person name="Kapitonov V."/>
            <person name="Ovcharenko I."/>
            <person name="Putnam N.H."/>
            <person name="Shu S."/>
            <person name="Taher L."/>
            <person name="Blitz I.L."/>
            <person name="Blumberg B."/>
            <person name="Dichmann D.S."/>
            <person name="Dubchak I."/>
            <person name="Amaya E."/>
            <person name="Detter J.C."/>
            <person name="Fletcher R."/>
            <person name="Gerhard D.S."/>
            <person name="Goodstein D."/>
            <person name="Graves T."/>
            <person name="Grigoriev I.V."/>
            <person name="Grimwood J."/>
            <person name="Kawashima T."/>
            <person name="Lindquist E."/>
            <person name="Lucas S.M."/>
            <person name="Mead P.E."/>
            <person name="Mitros T."/>
            <person name="Ogino H."/>
            <person name="Ohta Y."/>
            <person name="Poliakov A.V."/>
            <person name="Pollet N."/>
            <person name="Robert J."/>
            <person name="Salamov A."/>
            <person name="Sater A.K."/>
            <person name="Schmutz J."/>
            <person name="Terry A."/>
            <person name="Vize P.D."/>
            <person name="Warren W.C."/>
            <person name="Wells D."/>
            <person name="Wills A."/>
            <person name="Wilson R.K."/>
            <person name="Zimmerman L.B."/>
            <person name="Zorn A.M."/>
            <person name="Grainger R."/>
            <person name="Grammer T."/>
            <person name="Khokha M.K."/>
            <person name="Richardson P.M."/>
            <person name="Rokhsar D.S."/>
        </authorList>
    </citation>
    <scope>NUCLEOTIDE SEQUENCE [LARGE SCALE GENOMIC DNA]</scope>
    <source>
        <strain evidence="7">Nigerian</strain>
    </source>
</reference>
<evidence type="ECO:0000256" key="4">
    <source>
        <dbReference type="ARBA" id="ARBA00023128"/>
    </source>
</evidence>
<comment type="subcellular location">
    <subcellularLocation>
        <location evidence="1">Mitochondrion</location>
    </subcellularLocation>
</comment>
<keyword evidence="5" id="KW-0687">Ribonucleoprotein</keyword>
<protein>
    <recommendedName>
        <fullName evidence="6">Large ribosomal subunit protein uL29m</fullName>
    </recommendedName>
</protein>
<dbReference type="Ensembl" id="ENSXETT00000122715">
    <property type="protein sequence ID" value="ENSXETP00000108474"/>
    <property type="gene ID" value="ENSXETG00000029930"/>
</dbReference>
<accession>A0A803JKJ0</accession>
<evidence type="ECO:0000256" key="2">
    <source>
        <dbReference type="ARBA" id="ARBA00009254"/>
    </source>
</evidence>
<sequence>MAASTVGRVLSGCKHLWAGLGVQWFGRPVGRSLCGYSSLICSGLGRDTSERQLLQQCTSFHSSAVCNGLDEFFDDPKNWGEKSVKSGDAWTAKQLREKNSEDLHKLWYVLLKEKNMLLTLEQESKRQRLPMPSPERLSKKCPSMMFMELHRVGKAMQRIDTVITEREDSLRLLQTGQEKPIPGDWRKNCFGETSWYTYKEWPMPWFMNRGYKNKKFFSLPYVNHFLRLKLEKKLRSAARRNRAEREKQLDLERRFPHLANKS</sequence>
<dbReference type="Pfam" id="PF06984">
    <property type="entry name" value="MRP-L47"/>
    <property type="match status" value="1"/>
</dbReference>
<dbReference type="AlphaFoldDB" id="A0A803JKJ0"/>
<dbReference type="GO" id="GO:0005761">
    <property type="term" value="C:mitochondrial ribosome"/>
    <property type="evidence" value="ECO:0007669"/>
    <property type="project" value="InterPro"/>
</dbReference>
<evidence type="ECO:0000313" key="7">
    <source>
        <dbReference type="Ensembl" id="ENSXETP00000108474"/>
    </source>
</evidence>
<dbReference type="GO" id="GO:1990904">
    <property type="term" value="C:ribonucleoprotein complex"/>
    <property type="evidence" value="ECO:0007669"/>
    <property type="project" value="UniProtKB-KW"/>
</dbReference>
<keyword evidence="4" id="KW-0496">Mitochondrion</keyword>
<evidence type="ECO:0000256" key="5">
    <source>
        <dbReference type="ARBA" id="ARBA00023274"/>
    </source>
</evidence>